<name>A0A7K3LJG8_9ACTN</name>
<keyword evidence="4" id="KW-1133">Transmembrane helix</keyword>
<evidence type="ECO:0008006" key="7">
    <source>
        <dbReference type="Google" id="ProtNLM"/>
    </source>
</evidence>
<comment type="subcellular location">
    <subcellularLocation>
        <location evidence="1">Membrane</location>
    </subcellularLocation>
</comment>
<feature type="compositionally biased region" description="Polar residues" evidence="3">
    <location>
        <begin position="1"/>
        <end position="20"/>
    </location>
</feature>
<dbReference type="AlphaFoldDB" id="A0A7K3LJG8"/>
<evidence type="ECO:0000256" key="1">
    <source>
        <dbReference type="ARBA" id="ARBA00004370"/>
    </source>
</evidence>
<protein>
    <recommendedName>
        <fullName evidence="7">Mce-associated membrane protein</fullName>
    </recommendedName>
</protein>
<organism evidence="5 6">
    <name type="scientific">Gordonia desulfuricans</name>
    <dbReference type="NCBI Taxonomy" id="89051"/>
    <lineage>
        <taxon>Bacteria</taxon>
        <taxon>Bacillati</taxon>
        <taxon>Actinomycetota</taxon>
        <taxon>Actinomycetes</taxon>
        <taxon>Mycobacteriales</taxon>
        <taxon>Gordoniaceae</taxon>
        <taxon>Gordonia</taxon>
    </lineage>
</organism>
<dbReference type="GO" id="GO:0016020">
    <property type="term" value="C:membrane"/>
    <property type="evidence" value="ECO:0007669"/>
    <property type="project" value="UniProtKB-SubCell"/>
</dbReference>
<gene>
    <name evidence="5" type="ORF">GYA93_02280</name>
</gene>
<comment type="caution">
    <text evidence="5">The sequence shown here is derived from an EMBL/GenBank/DDBJ whole genome shotgun (WGS) entry which is preliminary data.</text>
</comment>
<accession>A0A7K3LJG8</accession>
<evidence type="ECO:0000313" key="5">
    <source>
        <dbReference type="EMBL" id="NDK88412.1"/>
    </source>
</evidence>
<proteinExistence type="predicted"/>
<evidence type="ECO:0000256" key="2">
    <source>
        <dbReference type="ARBA" id="ARBA00023136"/>
    </source>
</evidence>
<keyword evidence="4" id="KW-0812">Transmembrane</keyword>
<keyword evidence="6" id="KW-1185">Reference proteome</keyword>
<reference evidence="5 6" key="1">
    <citation type="submission" date="2020-01" db="EMBL/GenBank/DDBJ databases">
        <title>Investigation of new actinobacteria for the biodesulphurisation of diesel fuel.</title>
        <authorList>
            <person name="Athi Narayanan S.M."/>
        </authorList>
    </citation>
    <scope>NUCLEOTIDE SEQUENCE [LARGE SCALE GENOMIC DNA]</scope>
    <source>
        <strain evidence="5 6">213E</strain>
    </source>
</reference>
<evidence type="ECO:0000313" key="6">
    <source>
        <dbReference type="Proteomes" id="UP000466307"/>
    </source>
</evidence>
<dbReference type="Proteomes" id="UP000466307">
    <property type="component" value="Unassembled WGS sequence"/>
</dbReference>
<dbReference type="PANTHER" id="PTHR37042">
    <property type="entry name" value="OUTER MEMBRANE PROTEIN RV1973"/>
    <property type="match status" value="1"/>
</dbReference>
<feature type="transmembrane region" description="Helical" evidence="4">
    <location>
        <begin position="110"/>
        <end position="135"/>
    </location>
</feature>
<dbReference type="PANTHER" id="PTHR37042:SF4">
    <property type="entry name" value="OUTER MEMBRANE PROTEIN RV1973"/>
    <property type="match status" value="1"/>
</dbReference>
<sequence>MPKSAPSSAHPGTTSSTETAVTADEKTGVDEKTGADEQSGDVTPLDGDDFLAANRRNRERHRDEAARKSARKARRGAAPEPADDRVPGKIAGPPGRSAGRRRQIAGSRRLFVAVGILVVAVVALAISTAVLAVALHDARSTVASTPDDAARRTALDTAERYAVTLTTYDSANYADLDRRIREISTPEFARTYIQSSQDARAGNTQAKGTSTAVAEHAGIVSMTPDRAVVLVALDQTVTSPEIGKQVPDGIPYQSRVQITLAERDGEWKLDELSTV</sequence>
<evidence type="ECO:0000256" key="4">
    <source>
        <dbReference type="SAM" id="Phobius"/>
    </source>
</evidence>
<evidence type="ECO:0000256" key="3">
    <source>
        <dbReference type="SAM" id="MobiDB-lite"/>
    </source>
</evidence>
<dbReference type="RefSeq" id="WP_059034908.1">
    <property type="nucleotide sequence ID" value="NZ_JAADZU010000004.1"/>
</dbReference>
<feature type="compositionally biased region" description="Basic and acidic residues" evidence="3">
    <location>
        <begin position="23"/>
        <end position="35"/>
    </location>
</feature>
<keyword evidence="2 4" id="KW-0472">Membrane</keyword>
<dbReference type="EMBL" id="JAADZU010000004">
    <property type="protein sequence ID" value="NDK88412.1"/>
    <property type="molecule type" value="Genomic_DNA"/>
</dbReference>
<feature type="region of interest" description="Disordered" evidence="3">
    <location>
        <begin position="1"/>
        <end position="102"/>
    </location>
</feature>